<accession>A0A2U2RJV7</accession>
<keyword evidence="3" id="KW-1185">Reference proteome</keyword>
<protein>
    <submittedName>
        <fullName evidence="2">Uncharacterized protein</fullName>
    </submittedName>
</protein>
<dbReference type="Proteomes" id="UP000245590">
    <property type="component" value="Unassembled WGS sequence"/>
</dbReference>
<dbReference type="AlphaFoldDB" id="A0A2U2RJV7"/>
<organism evidence="2 3">
    <name type="scientific">Brachybacterium endophyticum</name>
    <dbReference type="NCBI Taxonomy" id="2182385"/>
    <lineage>
        <taxon>Bacteria</taxon>
        <taxon>Bacillati</taxon>
        <taxon>Actinomycetota</taxon>
        <taxon>Actinomycetes</taxon>
        <taxon>Micrococcales</taxon>
        <taxon>Dermabacteraceae</taxon>
        <taxon>Brachybacterium</taxon>
    </lineage>
</organism>
<name>A0A2U2RJV7_9MICO</name>
<evidence type="ECO:0000256" key="1">
    <source>
        <dbReference type="SAM" id="MobiDB-lite"/>
    </source>
</evidence>
<feature type="compositionally biased region" description="Pro residues" evidence="1">
    <location>
        <begin position="45"/>
        <end position="58"/>
    </location>
</feature>
<sequence length="133" mass="14048">MPAPSVRAPLVPPCWEGCWADVPQTIPRGGPPPPPRAKPRRPTGPQVPPQPPKPPRPPRPPRKPASASASRPSPPLIRSGACTCIAPAGGSACWSAAPGRGRTRIGRARSWRSWTPIRSTCACARCRVPIGRA</sequence>
<evidence type="ECO:0000313" key="3">
    <source>
        <dbReference type="Proteomes" id="UP000245590"/>
    </source>
</evidence>
<gene>
    <name evidence="2" type="ORF">DEO23_10190</name>
</gene>
<dbReference type="EMBL" id="QFKX01000003">
    <property type="protein sequence ID" value="PWH06162.1"/>
    <property type="molecule type" value="Genomic_DNA"/>
</dbReference>
<feature type="region of interest" description="Disordered" evidence="1">
    <location>
        <begin position="21"/>
        <end position="76"/>
    </location>
</feature>
<reference evidence="2 3" key="1">
    <citation type="submission" date="2018-05" db="EMBL/GenBank/DDBJ databases">
        <title>Brachybacterium sp. M1HQ-2T, whole genome shotgun sequence.</title>
        <authorList>
            <person name="Tuo L."/>
        </authorList>
    </citation>
    <scope>NUCLEOTIDE SEQUENCE [LARGE SCALE GENOMIC DNA]</scope>
    <source>
        <strain evidence="2 3">M1HQ-2</strain>
    </source>
</reference>
<proteinExistence type="predicted"/>
<comment type="caution">
    <text evidence="2">The sequence shown here is derived from an EMBL/GenBank/DDBJ whole genome shotgun (WGS) entry which is preliminary data.</text>
</comment>
<evidence type="ECO:0000313" key="2">
    <source>
        <dbReference type="EMBL" id="PWH06162.1"/>
    </source>
</evidence>